<keyword evidence="3" id="KW-1185">Reference proteome</keyword>
<feature type="domain" description="DUF3074" evidence="1">
    <location>
        <begin position="156"/>
        <end position="371"/>
    </location>
</feature>
<reference evidence="2" key="1">
    <citation type="journal article" date="2023" name="Mol. Phylogenet. Evol.">
        <title>Genome-scale phylogeny and comparative genomics of the fungal order Sordariales.</title>
        <authorList>
            <person name="Hensen N."/>
            <person name="Bonometti L."/>
            <person name="Westerberg I."/>
            <person name="Brannstrom I.O."/>
            <person name="Guillou S."/>
            <person name="Cros-Aarteil S."/>
            <person name="Calhoun S."/>
            <person name="Haridas S."/>
            <person name="Kuo A."/>
            <person name="Mondo S."/>
            <person name="Pangilinan J."/>
            <person name="Riley R."/>
            <person name="LaButti K."/>
            <person name="Andreopoulos B."/>
            <person name="Lipzen A."/>
            <person name="Chen C."/>
            <person name="Yan M."/>
            <person name="Daum C."/>
            <person name="Ng V."/>
            <person name="Clum A."/>
            <person name="Steindorff A."/>
            <person name="Ohm R.A."/>
            <person name="Martin F."/>
            <person name="Silar P."/>
            <person name="Natvig D.O."/>
            <person name="Lalanne C."/>
            <person name="Gautier V."/>
            <person name="Ament-Velasquez S.L."/>
            <person name="Kruys A."/>
            <person name="Hutchinson M.I."/>
            <person name="Powell A.J."/>
            <person name="Barry K."/>
            <person name="Miller A.N."/>
            <person name="Grigoriev I.V."/>
            <person name="Debuchy R."/>
            <person name="Gladieux P."/>
            <person name="Hiltunen Thoren M."/>
            <person name="Johannesson H."/>
        </authorList>
    </citation>
    <scope>NUCLEOTIDE SEQUENCE</scope>
    <source>
        <strain evidence="2">SMH4131-1</strain>
    </source>
</reference>
<accession>A0AAE0J2A2</accession>
<evidence type="ECO:0000313" key="2">
    <source>
        <dbReference type="EMBL" id="KAK3335549.1"/>
    </source>
</evidence>
<dbReference type="Proteomes" id="UP001286456">
    <property type="component" value="Unassembled WGS sequence"/>
</dbReference>
<dbReference type="AlphaFoldDB" id="A0AAE0J2A2"/>
<proteinExistence type="predicted"/>
<dbReference type="EMBL" id="JAUEPO010000001">
    <property type="protein sequence ID" value="KAK3335549.1"/>
    <property type="molecule type" value="Genomic_DNA"/>
</dbReference>
<gene>
    <name evidence="2" type="ORF">B0T19DRAFT_406736</name>
</gene>
<name>A0AAE0J2A2_9PEZI</name>
<comment type="caution">
    <text evidence="2">The sequence shown here is derived from an EMBL/GenBank/DDBJ whole genome shotgun (WGS) entry which is preliminary data.</text>
</comment>
<dbReference type="Pfam" id="PF11274">
    <property type="entry name" value="DUF3074"/>
    <property type="match status" value="1"/>
</dbReference>
<dbReference type="InterPro" id="IPR024500">
    <property type="entry name" value="DUF3074"/>
</dbReference>
<protein>
    <recommendedName>
        <fullName evidence="1">DUF3074 domain-containing protein</fullName>
    </recommendedName>
</protein>
<evidence type="ECO:0000313" key="3">
    <source>
        <dbReference type="Proteomes" id="UP001286456"/>
    </source>
</evidence>
<evidence type="ECO:0000259" key="1">
    <source>
        <dbReference type="Pfam" id="PF11274"/>
    </source>
</evidence>
<organism evidence="2 3">
    <name type="scientific">Cercophora scortea</name>
    <dbReference type="NCBI Taxonomy" id="314031"/>
    <lineage>
        <taxon>Eukaryota</taxon>
        <taxon>Fungi</taxon>
        <taxon>Dikarya</taxon>
        <taxon>Ascomycota</taxon>
        <taxon>Pezizomycotina</taxon>
        <taxon>Sordariomycetes</taxon>
        <taxon>Sordariomycetidae</taxon>
        <taxon>Sordariales</taxon>
        <taxon>Lasiosphaeriaceae</taxon>
        <taxon>Cercophora</taxon>
    </lineage>
</organism>
<sequence length="420" mass="48145">MAGPYSTYPPSPNTSFAHLNPSTHVLLEHSDTLGHYIRLQRGLKCKDLPKIRCQLRAEAFLTPIVREAVIWMYELEASFHVSSHEANKPTRALELRRKTKTLFGKDTQSHGWEVGLPRTIKGSDGTVTVAQRVVSRAQLETSIHPEERDNMKDEVWVARRSEHRSLPGARTATWDEFKKSFYGLSHIPTEYSTTKGLKAWNKVFEWDHAETLRIKTDGVIYSDFTFAVYEIRHEHAPATPRVFSVLQITFCKRTNTEERKKDAENLLEEFMVVSLPISDLHLQEEAVITKQPNTKLARYVAVERFRKRAYVSGDGMPGNAHYGPHYTEWLMATTTDPGFARGRRGSALKHIADVKLPGIICEDVSNFFEWLARRRAENADLPVIAARSQFWERANAVQERVQTEQESEHEFMTGERKQAV</sequence>
<dbReference type="PANTHER" id="PTHR40370">
    <property type="entry name" value="EXPRESSED PROTEIN"/>
    <property type="match status" value="1"/>
</dbReference>
<reference evidence="2" key="2">
    <citation type="submission" date="2023-06" db="EMBL/GenBank/DDBJ databases">
        <authorList>
            <consortium name="Lawrence Berkeley National Laboratory"/>
            <person name="Haridas S."/>
            <person name="Hensen N."/>
            <person name="Bonometti L."/>
            <person name="Westerberg I."/>
            <person name="Brannstrom I.O."/>
            <person name="Guillou S."/>
            <person name="Cros-Aarteil S."/>
            <person name="Calhoun S."/>
            <person name="Kuo A."/>
            <person name="Mondo S."/>
            <person name="Pangilinan J."/>
            <person name="Riley R."/>
            <person name="Labutti K."/>
            <person name="Andreopoulos B."/>
            <person name="Lipzen A."/>
            <person name="Chen C."/>
            <person name="Yanf M."/>
            <person name="Daum C."/>
            <person name="Ng V."/>
            <person name="Clum A."/>
            <person name="Steindorff A."/>
            <person name="Ohm R."/>
            <person name="Martin F."/>
            <person name="Silar P."/>
            <person name="Natvig D."/>
            <person name="Lalanne C."/>
            <person name="Gautier V."/>
            <person name="Ament-Velasquez S.L."/>
            <person name="Kruys A."/>
            <person name="Hutchinson M.I."/>
            <person name="Powell A.J."/>
            <person name="Barry K."/>
            <person name="Miller A.N."/>
            <person name="Grigoriev I.V."/>
            <person name="Debuchy R."/>
            <person name="Gladieux P."/>
            <person name="Thoren M.H."/>
            <person name="Johannesson H."/>
        </authorList>
    </citation>
    <scope>NUCLEOTIDE SEQUENCE</scope>
    <source>
        <strain evidence="2">SMH4131-1</strain>
    </source>
</reference>
<dbReference type="PANTHER" id="PTHR40370:SF1">
    <property type="entry name" value="DUF3074 DOMAIN-CONTAINING PROTEIN"/>
    <property type="match status" value="1"/>
</dbReference>